<dbReference type="GO" id="GO:0051301">
    <property type="term" value="P:cell division"/>
    <property type="evidence" value="ECO:0007669"/>
    <property type="project" value="InterPro"/>
</dbReference>
<evidence type="ECO:0000256" key="1">
    <source>
        <dbReference type="ARBA" id="ARBA00022490"/>
    </source>
</evidence>
<accession>X1JP55</accession>
<dbReference type="InterPro" id="IPR036615">
    <property type="entry name" value="Mur_ligase_C_dom_sf"/>
</dbReference>
<sequence>AALEAFDQPTIIIAGGYDKYIPFDELGQKIAENAKAAVLLGQTAQKIADVIQPFPQANTKVEIVDSLSAAVDLANRLAETGDVVLLSPACASYDMFDNFQHRGQEFCKLIRQVNGGL</sequence>
<proteinExistence type="predicted"/>
<keyword evidence="4" id="KW-0067">ATP-binding</keyword>
<feature type="non-terminal residue" evidence="6">
    <location>
        <position position="1"/>
    </location>
</feature>
<evidence type="ECO:0000256" key="2">
    <source>
        <dbReference type="ARBA" id="ARBA00022598"/>
    </source>
</evidence>
<keyword evidence="2" id="KW-0436">Ligase</keyword>
<evidence type="ECO:0000256" key="4">
    <source>
        <dbReference type="ARBA" id="ARBA00022840"/>
    </source>
</evidence>
<dbReference type="Pfam" id="PF02875">
    <property type="entry name" value="Mur_ligase_C"/>
    <property type="match status" value="1"/>
</dbReference>
<dbReference type="PANTHER" id="PTHR43692">
    <property type="entry name" value="UDP-N-ACETYLMURAMOYLALANINE--D-GLUTAMATE LIGASE"/>
    <property type="match status" value="1"/>
</dbReference>
<comment type="caution">
    <text evidence="6">The sequence shown here is derived from an EMBL/GenBank/DDBJ whole genome shotgun (WGS) entry which is preliminary data.</text>
</comment>
<feature type="domain" description="Mur ligase C-terminal" evidence="5">
    <location>
        <begin position="2"/>
        <end position="90"/>
    </location>
</feature>
<dbReference type="InterPro" id="IPR004101">
    <property type="entry name" value="Mur_ligase_C"/>
</dbReference>
<dbReference type="SUPFAM" id="SSF53244">
    <property type="entry name" value="MurD-like peptide ligases, peptide-binding domain"/>
    <property type="match status" value="1"/>
</dbReference>
<reference evidence="6" key="1">
    <citation type="journal article" date="2014" name="Front. Microbiol.">
        <title>High frequency of phylogenetically diverse reductive dehalogenase-homologous genes in deep subseafloor sedimentary metagenomes.</title>
        <authorList>
            <person name="Kawai M."/>
            <person name="Futagami T."/>
            <person name="Toyoda A."/>
            <person name="Takaki Y."/>
            <person name="Nishi S."/>
            <person name="Hori S."/>
            <person name="Arai W."/>
            <person name="Tsubouchi T."/>
            <person name="Morono Y."/>
            <person name="Uchiyama I."/>
            <person name="Ito T."/>
            <person name="Fujiyama A."/>
            <person name="Inagaki F."/>
            <person name="Takami H."/>
        </authorList>
    </citation>
    <scope>NUCLEOTIDE SEQUENCE</scope>
    <source>
        <strain evidence="6">Expedition CK06-06</strain>
    </source>
</reference>
<dbReference type="InterPro" id="IPR005762">
    <property type="entry name" value="MurD"/>
</dbReference>
<evidence type="ECO:0000259" key="5">
    <source>
        <dbReference type="Pfam" id="PF02875"/>
    </source>
</evidence>
<dbReference type="GO" id="GO:0005524">
    <property type="term" value="F:ATP binding"/>
    <property type="evidence" value="ECO:0007669"/>
    <property type="project" value="UniProtKB-KW"/>
</dbReference>
<dbReference type="EMBL" id="BARU01036989">
    <property type="protein sequence ID" value="GAH83230.1"/>
    <property type="molecule type" value="Genomic_DNA"/>
</dbReference>
<dbReference type="GO" id="GO:0008764">
    <property type="term" value="F:UDP-N-acetylmuramoylalanine-D-glutamate ligase activity"/>
    <property type="evidence" value="ECO:0007669"/>
    <property type="project" value="InterPro"/>
</dbReference>
<dbReference type="PANTHER" id="PTHR43692:SF1">
    <property type="entry name" value="UDP-N-ACETYLMURAMOYLALANINE--D-GLUTAMATE LIGASE"/>
    <property type="match status" value="1"/>
</dbReference>
<dbReference type="GO" id="GO:0005737">
    <property type="term" value="C:cytoplasm"/>
    <property type="evidence" value="ECO:0007669"/>
    <property type="project" value="InterPro"/>
</dbReference>
<organism evidence="6">
    <name type="scientific">marine sediment metagenome</name>
    <dbReference type="NCBI Taxonomy" id="412755"/>
    <lineage>
        <taxon>unclassified sequences</taxon>
        <taxon>metagenomes</taxon>
        <taxon>ecological metagenomes</taxon>
    </lineage>
</organism>
<evidence type="ECO:0000313" key="6">
    <source>
        <dbReference type="EMBL" id="GAH83230.1"/>
    </source>
</evidence>
<keyword evidence="3" id="KW-0547">Nucleotide-binding</keyword>
<dbReference type="AlphaFoldDB" id="X1JP55"/>
<evidence type="ECO:0000256" key="3">
    <source>
        <dbReference type="ARBA" id="ARBA00022741"/>
    </source>
</evidence>
<protein>
    <recommendedName>
        <fullName evidence="5">Mur ligase C-terminal domain-containing protein</fullName>
    </recommendedName>
</protein>
<keyword evidence="1" id="KW-0963">Cytoplasm</keyword>
<name>X1JP55_9ZZZZ</name>
<gene>
    <name evidence="6" type="ORF">S03H2_57689</name>
</gene>
<dbReference type="Gene3D" id="3.90.190.20">
    <property type="entry name" value="Mur ligase, C-terminal domain"/>
    <property type="match status" value="1"/>
</dbReference>
<dbReference type="GO" id="GO:0008360">
    <property type="term" value="P:regulation of cell shape"/>
    <property type="evidence" value="ECO:0007669"/>
    <property type="project" value="InterPro"/>
</dbReference>